<dbReference type="EMBL" id="FNDE01000033">
    <property type="protein sequence ID" value="SDH57406.1"/>
    <property type="molecule type" value="Genomic_DNA"/>
</dbReference>
<evidence type="ECO:0000256" key="1">
    <source>
        <dbReference type="SAM" id="MobiDB-lite"/>
    </source>
</evidence>
<feature type="region of interest" description="Disordered" evidence="1">
    <location>
        <begin position="1"/>
        <end position="32"/>
    </location>
</feature>
<dbReference type="Proteomes" id="UP000198956">
    <property type="component" value="Unassembled WGS sequence"/>
</dbReference>
<reference evidence="2 3" key="1">
    <citation type="submission" date="2016-10" db="EMBL/GenBank/DDBJ databases">
        <authorList>
            <person name="de Groot N.N."/>
        </authorList>
    </citation>
    <scope>NUCLEOTIDE SEQUENCE [LARGE SCALE GENOMIC DNA]</scope>
    <source>
        <strain evidence="2 3">L 420-91</strain>
    </source>
</reference>
<proteinExistence type="predicted"/>
<feature type="compositionally biased region" description="Basic and acidic residues" evidence="1">
    <location>
        <begin position="20"/>
        <end position="32"/>
    </location>
</feature>
<evidence type="ECO:0000313" key="2">
    <source>
        <dbReference type="EMBL" id="SDH57406.1"/>
    </source>
</evidence>
<accession>A0A1G8DID1</accession>
<name>A0A1G8DID1_ANETH</name>
<protein>
    <submittedName>
        <fullName evidence="2">Uncharacterized protein</fullName>
    </submittedName>
</protein>
<organism evidence="2 3">
    <name type="scientific">Aneurinibacillus thermoaerophilus</name>
    <dbReference type="NCBI Taxonomy" id="143495"/>
    <lineage>
        <taxon>Bacteria</taxon>
        <taxon>Bacillati</taxon>
        <taxon>Bacillota</taxon>
        <taxon>Bacilli</taxon>
        <taxon>Bacillales</taxon>
        <taxon>Paenibacillaceae</taxon>
        <taxon>Aneurinibacillus group</taxon>
        <taxon>Aneurinibacillus</taxon>
    </lineage>
</organism>
<gene>
    <name evidence="2" type="ORF">SAMN04489735_103336</name>
</gene>
<sequence length="32" mass="3587">MDKYGYSGDGSPVQCGDYYNNEKQKGNRLADL</sequence>
<dbReference type="AlphaFoldDB" id="A0A1G8DID1"/>
<evidence type="ECO:0000313" key="3">
    <source>
        <dbReference type="Proteomes" id="UP000198956"/>
    </source>
</evidence>